<keyword evidence="2 6" id="KW-0547">Nucleotide-binding</keyword>
<dbReference type="PROSITE" id="PS00108">
    <property type="entry name" value="PROTEIN_KINASE_ST"/>
    <property type="match status" value="1"/>
</dbReference>
<evidence type="ECO:0000256" key="4">
    <source>
        <dbReference type="ARBA" id="ARBA00022840"/>
    </source>
</evidence>
<evidence type="ECO:0000313" key="9">
    <source>
        <dbReference type="Proteomes" id="UP000241074"/>
    </source>
</evidence>
<evidence type="ECO:0000256" key="2">
    <source>
        <dbReference type="ARBA" id="ARBA00022741"/>
    </source>
</evidence>
<feature type="binding site" evidence="6">
    <location>
        <position position="110"/>
    </location>
    <ligand>
        <name>ATP</name>
        <dbReference type="ChEBI" id="CHEBI:30616"/>
    </ligand>
</feature>
<dbReference type="InterPro" id="IPR000719">
    <property type="entry name" value="Prot_kinase_dom"/>
</dbReference>
<dbReference type="CDD" id="cd14014">
    <property type="entry name" value="STKc_PknB_like"/>
    <property type="match status" value="1"/>
</dbReference>
<gene>
    <name evidence="8" type="ORF">C7S18_17205</name>
</gene>
<dbReference type="GO" id="GO:0004674">
    <property type="term" value="F:protein serine/threonine kinase activity"/>
    <property type="evidence" value="ECO:0007669"/>
    <property type="project" value="TreeGrafter"/>
</dbReference>
<dbReference type="PROSITE" id="PS50011">
    <property type="entry name" value="PROTEIN_KINASE_DOM"/>
    <property type="match status" value="1"/>
</dbReference>
<sequence>MTPADTSIAFDLRSAFDALADLPPEARASALANGPYSDAQREELAELLSHLDSADPIPARIMAELDHDQTSLPERIGSYRILGVLGSGGMGQVYRAERADGLLTQAVAIKLIRARHDPALLQHFKRERQVLATLQHPNIARFLDAGLHEGQPWLAMELVDGRPLLDWLQTERPKLEQRMAVFLSLADAVAHAHQRLIVHRDLKPANVLVRSDGQPVLLDFGIAKMLDQESDRTIARFYTPGFAAPEQLAGEPISTAADVYALGVLLHVMLCAEMPEAGKRASTQAATAEAWLAAEAAAVRGDLDFISRMARAPALSDRYPSVTALIDDLQRWRDGLPVRAAPGRLWYRGRKWLRRYRVVVLGSLLLLTLAGSFVWRLNEERQRALDAEQARAREAETANAVTQYLVGLFSQVDPRAARQTSMSAQELLQQATDNLNKTTLPAGDTEARLRHAIGAIWSNLGRFDLADQELQRALAVLPKPMQDSRLAAEILREHARALQGRGRHGESVTHAEQALALSERWMPPDDPSLGHSLHTAGVALMETNRGPEAAALFRRAEVIFGSRRELAVDLGSSHHNLGFIASREGKPAEAETWFRLALTEKIAAVGADDPRTLNSQRALAMSLDEQGRGAEALPLLQDALRRQRRVQGEDSQDVAVTLNELGNVAQDSGDLLLAEQSYRDGLETIRRTDPSAAVHTLLTNNLASLYEQIGRLVDAEALLEQSIALRIQIYGTRSAQVARAQHNLARVLLKLEQPARAHTILMESLETRRALLAPDHADIQASLKLQADIEAALGAGAH</sequence>
<dbReference type="Gene3D" id="1.10.510.10">
    <property type="entry name" value="Transferase(Phosphotransferase) domain 1"/>
    <property type="match status" value="1"/>
</dbReference>
<dbReference type="EMBL" id="CP027860">
    <property type="protein sequence ID" value="AVP98810.1"/>
    <property type="molecule type" value="Genomic_DNA"/>
</dbReference>
<dbReference type="RefSeq" id="WP_106892729.1">
    <property type="nucleotide sequence ID" value="NZ_CP027860.1"/>
</dbReference>
<dbReference type="GO" id="GO:0005524">
    <property type="term" value="F:ATP binding"/>
    <property type="evidence" value="ECO:0007669"/>
    <property type="project" value="UniProtKB-UniRule"/>
</dbReference>
<dbReference type="AlphaFoldDB" id="A0A2P1PVG1"/>
<evidence type="ECO:0000313" key="8">
    <source>
        <dbReference type="EMBL" id="AVP98810.1"/>
    </source>
</evidence>
<reference evidence="8 9" key="2">
    <citation type="submission" date="2018-03" db="EMBL/GenBank/DDBJ databases">
        <authorList>
            <person name="Keele B.F."/>
        </authorList>
    </citation>
    <scope>NUCLEOTIDE SEQUENCE [LARGE SCALE GENOMIC DNA]</scope>
    <source>
        <strain evidence="8 9">D13</strain>
    </source>
</reference>
<dbReference type="InterPro" id="IPR008271">
    <property type="entry name" value="Ser/Thr_kinase_AS"/>
</dbReference>
<dbReference type="Gene3D" id="1.25.40.10">
    <property type="entry name" value="Tetratricopeptide repeat domain"/>
    <property type="match status" value="3"/>
</dbReference>
<dbReference type="InterPro" id="IPR011009">
    <property type="entry name" value="Kinase-like_dom_sf"/>
</dbReference>
<name>A0A2P1PVG1_9GAMM</name>
<accession>A0A2P1PVG1</accession>
<dbReference type="InterPro" id="IPR019734">
    <property type="entry name" value="TPR_rpt"/>
</dbReference>
<keyword evidence="4 6" id="KW-0067">ATP-binding</keyword>
<keyword evidence="5" id="KW-0802">TPR repeat</keyword>
<reference evidence="8 9" key="1">
    <citation type="submission" date="2018-03" db="EMBL/GenBank/DDBJ databases">
        <title>Ahniella affigens gen. nov., sp. nov., a gammaproteobacterium isolated from sandy soil near a stream.</title>
        <authorList>
            <person name="Ko Y."/>
            <person name="Kim J.-H."/>
        </authorList>
    </citation>
    <scope>NUCLEOTIDE SEQUENCE [LARGE SCALE GENOMIC DNA]</scope>
    <source>
        <strain evidence="8 9">D13</strain>
    </source>
</reference>
<organism evidence="8 9">
    <name type="scientific">Ahniella affigens</name>
    <dbReference type="NCBI Taxonomy" id="2021234"/>
    <lineage>
        <taxon>Bacteria</taxon>
        <taxon>Pseudomonadati</taxon>
        <taxon>Pseudomonadota</taxon>
        <taxon>Gammaproteobacteria</taxon>
        <taxon>Lysobacterales</taxon>
        <taxon>Rhodanobacteraceae</taxon>
        <taxon>Ahniella</taxon>
    </lineage>
</organism>
<dbReference type="PROSITE" id="PS00107">
    <property type="entry name" value="PROTEIN_KINASE_ATP"/>
    <property type="match status" value="1"/>
</dbReference>
<dbReference type="PANTHER" id="PTHR43289:SF34">
    <property type="entry name" value="SERINE_THREONINE-PROTEIN KINASE YBDM-RELATED"/>
    <property type="match status" value="1"/>
</dbReference>
<evidence type="ECO:0000259" key="7">
    <source>
        <dbReference type="PROSITE" id="PS50011"/>
    </source>
</evidence>
<dbReference type="PROSITE" id="PS50005">
    <property type="entry name" value="TPR"/>
    <property type="match status" value="1"/>
</dbReference>
<dbReference type="InterPro" id="IPR011990">
    <property type="entry name" value="TPR-like_helical_dom_sf"/>
</dbReference>
<keyword evidence="1" id="KW-0808">Transferase</keyword>
<dbReference type="KEGG" id="xba:C7S18_17205"/>
<dbReference type="OrthoDB" id="212517at2"/>
<dbReference type="Pfam" id="PF13424">
    <property type="entry name" value="TPR_12"/>
    <property type="match status" value="2"/>
</dbReference>
<dbReference type="InterPro" id="IPR017441">
    <property type="entry name" value="Protein_kinase_ATP_BS"/>
</dbReference>
<evidence type="ECO:0000256" key="1">
    <source>
        <dbReference type="ARBA" id="ARBA00022679"/>
    </source>
</evidence>
<dbReference type="SUPFAM" id="SSF48452">
    <property type="entry name" value="TPR-like"/>
    <property type="match status" value="3"/>
</dbReference>
<dbReference type="SMART" id="SM00220">
    <property type="entry name" value="S_TKc"/>
    <property type="match status" value="1"/>
</dbReference>
<dbReference type="PANTHER" id="PTHR43289">
    <property type="entry name" value="MITOGEN-ACTIVATED PROTEIN KINASE KINASE KINASE 20-RELATED"/>
    <property type="match status" value="1"/>
</dbReference>
<dbReference type="SUPFAM" id="SSF56112">
    <property type="entry name" value="Protein kinase-like (PK-like)"/>
    <property type="match status" value="1"/>
</dbReference>
<keyword evidence="3" id="KW-0418">Kinase</keyword>
<keyword evidence="9" id="KW-1185">Reference proteome</keyword>
<evidence type="ECO:0000256" key="6">
    <source>
        <dbReference type="PROSITE-ProRule" id="PRU10141"/>
    </source>
</evidence>
<feature type="repeat" description="TPR" evidence="5">
    <location>
        <begin position="447"/>
        <end position="480"/>
    </location>
</feature>
<protein>
    <recommendedName>
        <fullName evidence="7">Protein kinase domain-containing protein</fullName>
    </recommendedName>
</protein>
<evidence type="ECO:0000256" key="5">
    <source>
        <dbReference type="PROSITE-ProRule" id="PRU00339"/>
    </source>
</evidence>
<dbReference type="Proteomes" id="UP000241074">
    <property type="component" value="Chromosome"/>
</dbReference>
<evidence type="ECO:0000256" key="3">
    <source>
        <dbReference type="ARBA" id="ARBA00022777"/>
    </source>
</evidence>
<dbReference type="SMART" id="SM00028">
    <property type="entry name" value="TPR"/>
    <property type="match status" value="7"/>
</dbReference>
<dbReference type="Pfam" id="PF00069">
    <property type="entry name" value="Pkinase"/>
    <property type="match status" value="1"/>
</dbReference>
<feature type="domain" description="Protein kinase" evidence="7">
    <location>
        <begin position="79"/>
        <end position="333"/>
    </location>
</feature>
<proteinExistence type="predicted"/>